<sequence>MQYRTVPKTGDQLSILGFGAMRLPTKGRAIDEERATALIHAAFDGGVNYIDTAVPYHMGASEAFVGRVIDRKYRGKVKVATKLPPWTTHSRTDMDATLKAQCSRLQTHSIDYYLLHSLNRENWEKFLALGVMDFLDEAEASGRIQNAGFSFHGDLETFREIVDARDWKFCQIQYNILDEEHQAGTKGLRYAAKNDLAVMIMEPLRGGMLANAVPPKAEAWYRTATVKRSPAAHALRWVMNHPEVTVVLSGMNHEGHLRENLKIARDTLPGTLSPDEETMVAGARDAWRQAMRVPCTGCGYCMPCPYGVNIPECFNLWNNHSLREQRRGTKTEYAARLGGALGDAPGNAGLCQNCGRCLTHCPQEIPITDALREIQQEYEGPLWGARRAVISHAAGIGTRILAHRAHRKQGR</sequence>
<dbReference type="Gene3D" id="3.20.20.100">
    <property type="entry name" value="NADP-dependent oxidoreductase domain"/>
    <property type="match status" value="1"/>
</dbReference>
<dbReference type="InterPro" id="IPR017900">
    <property type="entry name" value="4Fe4S_Fe_S_CS"/>
</dbReference>
<gene>
    <name evidence="2" type="ORF">L0665_06675</name>
</gene>
<dbReference type="SUPFAM" id="SSF51430">
    <property type="entry name" value="NAD(P)-linked oxidoreductase"/>
    <property type="match status" value="1"/>
</dbReference>
<dbReference type="Pfam" id="PF13187">
    <property type="entry name" value="Fer4_9"/>
    <property type="match status" value="1"/>
</dbReference>
<dbReference type="RefSeq" id="WP_274924925.1">
    <property type="nucleotide sequence ID" value="NZ_JAKELO010000002.1"/>
</dbReference>
<dbReference type="PROSITE" id="PS00198">
    <property type="entry name" value="4FE4S_FER_1"/>
    <property type="match status" value="1"/>
</dbReference>
<dbReference type="InterPro" id="IPR036812">
    <property type="entry name" value="NAD(P)_OxRdtase_dom_sf"/>
</dbReference>
<dbReference type="SUPFAM" id="SSF46548">
    <property type="entry name" value="alpha-helical ferredoxin"/>
    <property type="match status" value="1"/>
</dbReference>
<dbReference type="InterPro" id="IPR017896">
    <property type="entry name" value="4Fe4S_Fe-S-bd"/>
</dbReference>
<organism evidence="2 3">
    <name type="scientific">Methanogenium marinum</name>
    <dbReference type="NCBI Taxonomy" id="348610"/>
    <lineage>
        <taxon>Archaea</taxon>
        <taxon>Methanobacteriati</taxon>
        <taxon>Methanobacteriota</taxon>
        <taxon>Stenosarchaea group</taxon>
        <taxon>Methanomicrobia</taxon>
        <taxon>Methanomicrobiales</taxon>
        <taxon>Methanomicrobiaceae</taxon>
        <taxon>Methanogenium</taxon>
    </lineage>
</organism>
<dbReference type="PANTHER" id="PTHR43312">
    <property type="entry name" value="D-THREO-ALDOSE 1-DEHYDROGENASE"/>
    <property type="match status" value="1"/>
</dbReference>
<keyword evidence="3" id="KW-1185">Reference proteome</keyword>
<dbReference type="InterPro" id="IPR023210">
    <property type="entry name" value="NADP_OxRdtase_dom"/>
</dbReference>
<dbReference type="PROSITE" id="PS51379">
    <property type="entry name" value="4FE4S_FER_2"/>
    <property type="match status" value="1"/>
</dbReference>
<dbReference type="CDD" id="cd19096">
    <property type="entry name" value="AKR_Fe-S_oxidoreductase"/>
    <property type="match status" value="1"/>
</dbReference>
<dbReference type="EMBL" id="JAKELO010000002">
    <property type="protein sequence ID" value="MDE4908293.1"/>
    <property type="molecule type" value="Genomic_DNA"/>
</dbReference>
<comment type="caution">
    <text evidence="2">The sequence shown here is derived from an EMBL/GenBank/DDBJ whole genome shotgun (WGS) entry which is preliminary data.</text>
</comment>
<protein>
    <submittedName>
        <fullName evidence="2">Aldo/keto reductase</fullName>
    </submittedName>
</protein>
<accession>A0A9Q4PYA2</accession>
<dbReference type="GO" id="GO:0016491">
    <property type="term" value="F:oxidoreductase activity"/>
    <property type="evidence" value="ECO:0007669"/>
    <property type="project" value="UniProtKB-ARBA"/>
</dbReference>
<reference evidence="2" key="1">
    <citation type="submission" date="2022-01" db="EMBL/GenBank/DDBJ databases">
        <title>Draft genome of Methanogenium marinum DSM 15558.</title>
        <authorList>
            <person name="Chen S.-C."/>
            <person name="You Y.-T."/>
        </authorList>
    </citation>
    <scope>NUCLEOTIDE SEQUENCE</scope>
    <source>
        <strain evidence="2">DSM 15558</strain>
    </source>
</reference>
<name>A0A9Q4PYA2_9EURY</name>
<evidence type="ECO:0000313" key="3">
    <source>
        <dbReference type="Proteomes" id="UP001143747"/>
    </source>
</evidence>
<proteinExistence type="predicted"/>
<dbReference type="AlphaFoldDB" id="A0A9Q4PYA2"/>
<dbReference type="Proteomes" id="UP001143747">
    <property type="component" value="Unassembled WGS sequence"/>
</dbReference>
<feature type="domain" description="4Fe-4S ferredoxin-type" evidence="1">
    <location>
        <begin position="342"/>
        <end position="371"/>
    </location>
</feature>
<dbReference type="Pfam" id="PF00248">
    <property type="entry name" value="Aldo_ket_red"/>
    <property type="match status" value="1"/>
</dbReference>
<dbReference type="PANTHER" id="PTHR43312:SF2">
    <property type="entry name" value="OXIDOREDUCTASE"/>
    <property type="match status" value="1"/>
</dbReference>
<evidence type="ECO:0000259" key="1">
    <source>
        <dbReference type="PROSITE" id="PS51379"/>
    </source>
</evidence>
<evidence type="ECO:0000313" key="2">
    <source>
        <dbReference type="EMBL" id="MDE4908293.1"/>
    </source>
</evidence>
<dbReference type="InterPro" id="IPR053135">
    <property type="entry name" value="AKR2_Oxidoreductase"/>
</dbReference>